<sequence>MAPLPVLAAIAALVPGFTVPESNFMLSSTRDGTLQIVNLVCEPNGGLHPRADETCSILSEVDGDVAGLVPGDGACTLEYAPVRVKAIGKWRGEKRTFEAEFPNACVMRSHTGPVFDF</sequence>
<evidence type="ECO:0000256" key="3">
    <source>
        <dbReference type="ARBA" id="ARBA00011738"/>
    </source>
</evidence>
<dbReference type="InterPro" id="IPR023549">
    <property type="entry name" value="Subtilisin_inhibitor"/>
</dbReference>
<dbReference type="Proteomes" id="UP001595833">
    <property type="component" value="Unassembled WGS sequence"/>
</dbReference>
<evidence type="ECO:0000256" key="4">
    <source>
        <dbReference type="ARBA" id="ARBA00022525"/>
    </source>
</evidence>
<evidence type="ECO:0000256" key="8">
    <source>
        <dbReference type="RuleBase" id="RU003471"/>
    </source>
</evidence>
<gene>
    <name evidence="10" type="ORF">ACFPFM_40960</name>
</gene>
<keyword evidence="7" id="KW-1015">Disulfide bond</keyword>
<dbReference type="InterPro" id="IPR036819">
    <property type="entry name" value="Subtilisin_inhibitor-like_sf"/>
</dbReference>
<dbReference type="Gene3D" id="3.30.350.10">
    <property type="entry name" value="Subtilisin inhibitor-like"/>
    <property type="match status" value="1"/>
</dbReference>
<keyword evidence="11" id="KW-1185">Reference proteome</keyword>
<evidence type="ECO:0000256" key="1">
    <source>
        <dbReference type="ARBA" id="ARBA00004613"/>
    </source>
</evidence>
<evidence type="ECO:0000313" key="10">
    <source>
        <dbReference type="EMBL" id="MFC5060120.1"/>
    </source>
</evidence>
<evidence type="ECO:0000256" key="2">
    <source>
        <dbReference type="ARBA" id="ARBA00010472"/>
    </source>
</evidence>
<feature type="domain" description="Subtilisin inhibitor" evidence="9">
    <location>
        <begin position="34"/>
        <end position="103"/>
    </location>
</feature>
<evidence type="ECO:0000256" key="5">
    <source>
        <dbReference type="ARBA" id="ARBA00022690"/>
    </source>
</evidence>
<dbReference type="EMBL" id="JBHSJB010000052">
    <property type="protein sequence ID" value="MFC5060120.1"/>
    <property type="molecule type" value="Genomic_DNA"/>
</dbReference>
<comment type="caution">
    <text evidence="10">The sequence shown here is derived from an EMBL/GenBank/DDBJ whole genome shotgun (WGS) entry which is preliminary data.</text>
</comment>
<dbReference type="InterPro" id="IPR000691">
    <property type="entry name" value="Prot_inh_I16_SSI"/>
</dbReference>
<dbReference type="PRINTS" id="PR00294">
    <property type="entry name" value="SSBTLNINHBTR"/>
</dbReference>
<comment type="subcellular location">
    <subcellularLocation>
        <location evidence="1">Secreted</location>
    </subcellularLocation>
</comment>
<dbReference type="SUPFAM" id="SSF55399">
    <property type="entry name" value="Subtilisin inhibitor"/>
    <property type="match status" value="1"/>
</dbReference>
<keyword evidence="5 8" id="KW-0646">Protease inhibitor</keyword>
<reference evidence="11" key="1">
    <citation type="journal article" date="2019" name="Int. J. Syst. Evol. Microbiol.">
        <title>The Global Catalogue of Microorganisms (GCM) 10K type strain sequencing project: providing services to taxonomists for standard genome sequencing and annotation.</title>
        <authorList>
            <consortium name="The Broad Institute Genomics Platform"/>
            <consortium name="The Broad Institute Genome Sequencing Center for Infectious Disease"/>
            <person name="Wu L."/>
            <person name="Ma J."/>
        </authorList>
    </citation>
    <scope>NUCLEOTIDE SEQUENCE [LARGE SCALE GENOMIC DNA]</scope>
    <source>
        <strain evidence="11">KCTC 12848</strain>
    </source>
</reference>
<dbReference type="Pfam" id="PF00720">
    <property type="entry name" value="SSI"/>
    <property type="match status" value="1"/>
</dbReference>
<proteinExistence type="inferred from homology"/>
<evidence type="ECO:0000259" key="9">
    <source>
        <dbReference type="Pfam" id="PF00720"/>
    </source>
</evidence>
<comment type="subunit">
    <text evidence="3">Homodimer.</text>
</comment>
<accession>A0ABV9YBK7</accession>
<keyword evidence="4" id="KW-0964">Secreted</keyword>
<protein>
    <submittedName>
        <fullName evidence="10">SSI family serine proteinase inhibitor</fullName>
    </submittedName>
</protein>
<comment type="similarity">
    <text evidence="2 8">Belongs to the protease inhibitor I16 (SSI) family.</text>
</comment>
<dbReference type="RefSeq" id="WP_344040200.1">
    <property type="nucleotide sequence ID" value="NZ_BAAAKE010000021.1"/>
</dbReference>
<keyword evidence="6 8" id="KW-0722">Serine protease inhibitor</keyword>
<organism evidence="10 11">
    <name type="scientific">Saccharothrix xinjiangensis</name>
    <dbReference type="NCBI Taxonomy" id="204798"/>
    <lineage>
        <taxon>Bacteria</taxon>
        <taxon>Bacillati</taxon>
        <taxon>Actinomycetota</taxon>
        <taxon>Actinomycetes</taxon>
        <taxon>Pseudonocardiales</taxon>
        <taxon>Pseudonocardiaceae</taxon>
        <taxon>Saccharothrix</taxon>
    </lineage>
</organism>
<evidence type="ECO:0000256" key="7">
    <source>
        <dbReference type="ARBA" id="ARBA00023157"/>
    </source>
</evidence>
<evidence type="ECO:0000256" key="6">
    <source>
        <dbReference type="ARBA" id="ARBA00022900"/>
    </source>
</evidence>
<evidence type="ECO:0000313" key="11">
    <source>
        <dbReference type="Proteomes" id="UP001595833"/>
    </source>
</evidence>
<name>A0ABV9YBK7_9PSEU</name>